<dbReference type="Gene3D" id="2.60.120.40">
    <property type="match status" value="1"/>
</dbReference>
<name>A0A5D4MI44_9BACI</name>
<reference evidence="2 3" key="1">
    <citation type="submission" date="2019-08" db="EMBL/GenBank/DDBJ databases">
        <title>Bacillus genomes from the desert of Cuatro Cienegas, Coahuila.</title>
        <authorList>
            <person name="Olmedo-Alvarez G."/>
        </authorList>
    </citation>
    <scope>NUCLEOTIDE SEQUENCE [LARGE SCALE GENOMIC DNA]</scope>
    <source>
        <strain evidence="2 3">CH128b_4D</strain>
    </source>
</reference>
<evidence type="ECO:0000313" key="2">
    <source>
        <dbReference type="EMBL" id="TYS01247.1"/>
    </source>
</evidence>
<dbReference type="SUPFAM" id="SSF49842">
    <property type="entry name" value="TNF-like"/>
    <property type="match status" value="1"/>
</dbReference>
<dbReference type="Proteomes" id="UP000325182">
    <property type="component" value="Unassembled WGS sequence"/>
</dbReference>
<dbReference type="PROSITE" id="PS50871">
    <property type="entry name" value="C1Q"/>
    <property type="match status" value="1"/>
</dbReference>
<dbReference type="AlphaFoldDB" id="A0A5D4MI44"/>
<proteinExistence type="predicted"/>
<dbReference type="RefSeq" id="WP_148952607.1">
    <property type="nucleotide sequence ID" value="NZ_VTEG01000001.1"/>
</dbReference>
<dbReference type="InterPro" id="IPR001073">
    <property type="entry name" value="C1q_dom"/>
</dbReference>
<dbReference type="EMBL" id="VTEG01000001">
    <property type="protein sequence ID" value="TYS01247.1"/>
    <property type="molecule type" value="Genomic_DNA"/>
</dbReference>
<sequence length="198" mass="22147">MKDKKINSILNGLLENKNQSIQKQEHQNSPTFNDIEYLTVIGNPVINININGSHDRNQDNKSAFRALKNTETLIPNSLMNYEVSFNDKLFDLNNEYDEAASTFVAKKKGVYLFTSTLLFLPDESESEYEFVMQLRVNGVAVDLEMDFTGANARIAGITDLCEIVSLEEGDEVDIIALSTVPGVIFPNMRTSFAGVKLI</sequence>
<organism evidence="2 3">
    <name type="scientific">Rossellomorea vietnamensis</name>
    <dbReference type="NCBI Taxonomy" id="218284"/>
    <lineage>
        <taxon>Bacteria</taxon>
        <taxon>Bacillati</taxon>
        <taxon>Bacillota</taxon>
        <taxon>Bacilli</taxon>
        <taxon>Bacillales</taxon>
        <taxon>Bacillaceae</taxon>
        <taxon>Rossellomorea</taxon>
    </lineage>
</organism>
<dbReference type="Pfam" id="PF00386">
    <property type="entry name" value="C1q"/>
    <property type="match status" value="1"/>
</dbReference>
<comment type="caution">
    <text evidence="2">The sequence shown here is derived from an EMBL/GenBank/DDBJ whole genome shotgun (WGS) entry which is preliminary data.</text>
</comment>
<evidence type="ECO:0000259" key="1">
    <source>
        <dbReference type="PROSITE" id="PS50871"/>
    </source>
</evidence>
<protein>
    <recommendedName>
        <fullName evidence="1">C1q domain-containing protein</fullName>
    </recommendedName>
</protein>
<accession>A0A5D4MI44</accession>
<dbReference type="InterPro" id="IPR008983">
    <property type="entry name" value="Tumour_necrosis_fac-like_dom"/>
</dbReference>
<gene>
    <name evidence="2" type="ORF">FZC84_00865</name>
</gene>
<feature type="domain" description="C1q" evidence="1">
    <location>
        <begin position="57"/>
        <end position="198"/>
    </location>
</feature>
<evidence type="ECO:0000313" key="3">
    <source>
        <dbReference type="Proteomes" id="UP000325182"/>
    </source>
</evidence>